<dbReference type="OrthoDB" id="10312393at2759"/>
<proteinExistence type="predicted"/>
<keyword evidence="1" id="KW-0812">Transmembrane</keyword>
<evidence type="ECO:0000313" key="2">
    <source>
        <dbReference type="EMBL" id="CEH12649.1"/>
    </source>
</evidence>
<keyword evidence="3" id="KW-1185">Reference proteome</keyword>
<accession>A0A0P1BB74</accession>
<name>A0A0P1BB74_9BASI</name>
<dbReference type="Proteomes" id="UP000054845">
    <property type="component" value="Unassembled WGS sequence"/>
</dbReference>
<protein>
    <submittedName>
        <fullName evidence="2">Uncharacterized protein</fullName>
    </submittedName>
</protein>
<dbReference type="EMBL" id="CCYA01000181">
    <property type="protein sequence ID" value="CEH12649.1"/>
    <property type="molecule type" value="Genomic_DNA"/>
</dbReference>
<feature type="transmembrane region" description="Helical" evidence="1">
    <location>
        <begin position="6"/>
        <end position="27"/>
    </location>
</feature>
<keyword evidence="1" id="KW-1133">Transmembrane helix</keyword>
<sequence>MQQRYLPFSASRWIGVALIIATFSRVIRTRPMYSSQLSFLAVRQSGESKGQDSAITSGNAPRLKQKAIASVKPRISFDNDFKVNFSQAREATRRIALETIEREMAAKLAHRPQVGHFHVTGMRAHKVGNSIDGFKFSGTAHDIGGNPLAAPTELHLRPDMLVAANWIHAASGALHK</sequence>
<evidence type="ECO:0000256" key="1">
    <source>
        <dbReference type="SAM" id="Phobius"/>
    </source>
</evidence>
<reference evidence="2 3" key="1">
    <citation type="submission" date="2014-09" db="EMBL/GenBank/DDBJ databases">
        <authorList>
            <person name="Magalhaes I.L.F."/>
            <person name="Oliveira U."/>
            <person name="Santos F.R."/>
            <person name="Vidigal T.H.D.A."/>
            <person name="Brescovit A.D."/>
            <person name="Santos A.J."/>
        </authorList>
    </citation>
    <scope>NUCLEOTIDE SEQUENCE [LARGE SCALE GENOMIC DNA]</scope>
</reference>
<evidence type="ECO:0000313" key="3">
    <source>
        <dbReference type="Proteomes" id="UP000054845"/>
    </source>
</evidence>
<organism evidence="2 3">
    <name type="scientific">Ceraceosorus bombacis</name>
    <dbReference type="NCBI Taxonomy" id="401625"/>
    <lineage>
        <taxon>Eukaryota</taxon>
        <taxon>Fungi</taxon>
        <taxon>Dikarya</taxon>
        <taxon>Basidiomycota</taxon>
        <taxon>Ustilaginomycotina</taxon>
        <taxon>Exobasidiomycetes</taxon>
        <taxon>Ceraceosorales</taxon>
        <taxon>Ceraceosoraceae</taxon>
        <taxon>Ceraceosorus</taxon>
    </lineage>
</organism>
<keyword evidence="1" id="KW-0472">Membrane</keyword>
<dbReference type="AlphaFoldDB" id="A0A0P1BB74"/>